<evidence type="ECO:0000256" key="4">
    <source>
        <dbReference type="ARBA" id="ARBA00022857"/>
    </source>
</evidence>
<name>A0A6I4W0Z4_9BACL</name>
<dbReference type="InterPro" id="IPR013785">
    <property type="entry name" value="Aldolase_TIM"/>
</dbReference>
<evidence type="ECO:0000256" key="1">
    <source>
        <dbReference type="ARBA" id="ARBA00001917"/>
    </source>
</evidence>
<evidence type="ECO:0000256" key="5">
    <source>
        <dbReference type="ARBA" id="ARBA00023002"/>
    </source>
</evidence>
<comment type="caution">
    <text evidence="7">The sequence shown here is derived from an EMBL/GenBank/DDBJ whole genome shotgun (WGS) entry which is preliminary data.</text>
</comment>
<dbReference type="PANTHER" id="PTHR43303">
    <property type="entry name" value="NADPH DEHYDROGENASE C23G7.10C-RELATED"/>
    <property type="match status" value="1"/>
</dbReference>
<sequence>MIKTITSPVKIGKLELKNRVIMAPMQTNKGTIESFANDYHIKHYADRAEGISMMIIESTAVSPDGRLFPDDIGIFRDEHIEPLKQIVDAVHAKETKIFVQLSHGGRKSWPEVTDRLIGPSCIAYDEHYGEPNEMTDEDITQVIEDFRLASRRSLQAGFDGIELHAAHGFLLHEFLSPLSNRRTDKYGGSIENRVRLVREVLDAIRLEVGKDYPVIIRVSASEFDPEGLTPADIGNAMTYLESSLDAVHVSSGGLLPTTPLTTHEGYQVPYAAVIKQYVKLPIIAVGKIYTPDLANAILADQLADIIAIGRPLLEEPLFVKKMIAFRS</sequence>
<dbReference type="Gene3D" id="3.20.20.70">
    <property type="entry name" value="Aldolase class I"/>
    <property type="match status" value="1"/>
</dbReference>
<evidence type="ECO:0000256" key="3">
    <source>
        <dbReference type="ARBA" id="ARBA00022643"/>
    </source>
</evidence>
<comment type="cofactor">
    <cofactor evidence="1">
        <name>FMN</name>
        <dbReference type="ChEBI" id="CHEBI:58210"/>
    </cofactor>
</comment>
<dbReference type="RefSeq" id="WP_160803283.1">
    <property type="nucleotide sequence ID" value="NZ_WUUL01000022.1"/>
</dbReference>
<keyword evidence="2" id="KW-0285">Flavoprotein</keyword>
<feature type="domain" description="NADH:flavin oxidoreductase/NADH oxidase N-terminal" evidence="6">
    <location>
        <begin position="7"/>
        <end position="322"/>
    </location>
</feature>
<dbReference type="Proteomes" id="UP000430692">
    <property type="component" value="Unassembled WGS sequence"/>
</dbReference>
<dbReference type="EMBL" id="WUUL01000022">
    <property type="protein sequence ID" value="MXQ55920.1"/>
    <property type="molecule type" value="Genomic_DNA"/>
</dbReference>
<evidence type="ECO:0000313" key="7">
    <source>
        <dbReference type="EMBL" id="MXQ55920.1"/>
    </source>
</evidence>
<protein>
    <submittedName>
        <fullName evidence="7">NADH:flavin oxidoreductase</fullName>
    </submittedName>
</protein>
<dbReference type="Pfam" id="PF00724">
    <property type="entry name" value="Oxidored_FMN"/>
    <property type="match status" value="1"/>
</dbReference>
<keyword evidence="3" id="KW-0288">FMN</keyword>
<evidence type="ECO:0000256" key="2">
    <source>
        <dbReference type="ARBA" id="ARBA00022630"/>
    </source>
</evidence>
<dbReference type="GO" id="GO:0050661">
    <property type="term" value="F:NADP binding"/>
    <property type="evidence" value="ECO:0007669"/>
    <property type="project" value="InterPro"/>
</dbReference>
<keyword evidence="8" id="KW-1185">Reference proteome</keyword>
<evidence type="ECO:0000259" key="6">
    <source>
        <dbReference type="Pfam" id="PF00724"/>
    </source>
</evidence>
<keyword evidence="4" id="KW-0521">NADP</keyword>
<keyword evidence="5" id="KW-0560">Oxidoreductase</keyword>
<dbReference type="PANTHER" id="PTHR43303:SF4">
    <property type="entry name" value="NADPH DEHYDROGENASE C23G7.10C-RELATED"/>
    <property type="match status" value="1"/>
</dbReference>
<dbReference type="GO" id="GO:0010181">
    <property type="term" value="F:FMN binding"/>
    <property type="evidence" value="ECO:0007669"/>
    <property type="project" value="InterPro"/>
</dbReference>
<proteinExistence type="predicted"/>
<dbReference type="AlphaFoldDB" id="A0A6I4W0Z4"/>
<reference evidence="7 8" key="1">
    <citation type="submission" date="2019-12" db="EMBL/GenBank/DDBJ databases">
        <title>Whole-genome analyses of novel actinobacteria.</title>
        <authorList>
            <person name="Sahin N."/>
            <person name="Saygin H."/>
        </authorList>
    </citation>
    <scope>NUCLEOTIDE SEQUENCE [LARGE SCALE GENOMIC DNA]</scope>
    <source>
        <strain evidence="7 8">KC615</strain>
    </source>
</reference>
<accession>A0A6I4W0Z4</accession>
<organism evidence="7 8">
    <name type="scientific">Shimazuella alba</name>
    <dbReference type="NCBI Taxonomy" id="2690964"/>
    <lineage>
        <taxon>Bacteria</taxon>
        <taxon>Bacillati</taxon>
        <taxon>Bacillota</taxon>
        <taxon>Bacilli</taxon>
        <taxon>Bacillales</taxon>
        <taxon>Thermoactinomycetaceae</taxon>
        <taxon>Shimazuella</taxon>
    </lineage>
</organism>
<dbReference type="SUPFAM" id="SSF51395">
    <property type="entry name" value="FMN-linked oxidoreductases"/>
    <property type="match status" value="1"/>
</dbReference>
<gene>
    <name evidence="7" type="ORF">GSM42_19755</name>
</gene>
<dbReference type="InterPro" id="IPR001155">
    <property type="entry name" value="OxRdtase_FMN_N"/>
</dbReference>
<dbReference type="GO" id="GO:0003959">
    <property type="term" value="F:NADPH dehydrogenase activity"/>
    <property type="evidence" value="ECO:0007669"/>
    <property type="project" value="InterPro"/>
</dbReference>
<evidence type="ECO:0000313" key="8">
    <source>
        <dbReference type="Proteomes" id="UP000430692"/>
    </source>
</evidence>
<dbReference type="InterPro" id="IPR044152">
    <property type="entry name" value="YqjM-like"/>
</dbReference>